<gene>
    <name evidence="3" type="ORF">SAMN05421751_108111</name>
</gene>
<keyword evidence="4" id="KW-1185">Reference proteome</keyword>
<dbReference type="HAMAP" id="MF_00048">
    <property type="entry name" value="UPF0102"/>
    <property type="match status" value="1"/>
</dbReference>
<dbReference type="RefSeq" id="WP_104008184.1">
    <property type="nucleotide sequence ID" value="NZ_FNVD01000008.1"/>
</dbReference>
<protein>
    <recommendedName>
        <fullName evidence="2">UPF0102 protein SAMN05421751_108111</fullName>
    </recommendedName>
</protein>
<evidence type="ECO:0000313" key="3">
    <source>
        <dbReference type="EMBL" id="SEG00330.1"/>
    </source>
</evidence>
<proteinExistence type="inferred from homology"/>
<organism evidence="3 4">
    <name type="scientific">Jhaorihella thermophila</name>
    <dbReference type="NCBI Taxonomy" id="488547"/>
    <lineage>
        <taxon>Bacteria</taxon>
        <taxon>Pseudomonadati</taxon>
        <taxon>Pseudomonadota</taxon>
        <taxon>Alphaproteobacteria</taxon>
        <taxon>Rhodobacterales</taxon>
        <taxon>Paracoccaceae</taxon>
        <taxon>Jhaorihella</taxon>
    </lineage>
</organism>
<dbReference type="InterPro" id="IPR003509">
    <property type="entry name" value="UPF0102_YraN-like"/>
</dbReference>
<keyword evidence="3" id="KW-0378">Hydrolase</keyword>
<comment type="similarity">
    <text evidence="1 2">Belongs to the UPF0102 family.</text>
</comment>
<dbReference type="Gene3D" id="3.40.1350.10">
    <property type="match status" value="1"/>
</dbReference>
<dbReference type="Proteomes" id="UP000236742">
    <property type="component" value="Unassembled WGS sequence"/>
</dbReference>
<dbReference type="GO" id="GO:0003676">
    <property type="term" value="F:nucleic acid binding"/>
    <property type="evidence" value="ECO:0007669"/>
    <property type="project" value="InterPro"/>
</dbReference>
<evidence type="ECO:0000313" key="4">
    <source>
        <dbReference type="Proteomes" id="UP000236742"/>
    </source>
</evidence>
<keyword evidence="3" id="KW-0255">Endonuclease</keyword>
<dbReference type="PANTHER" id="PTHR34039:SF1">
    <property type="entry name" value="UPF0102 PROTEIN YRAN"/>
    <property type="match status" value="1"/>
</dbReference>
<dbReference type="AlphaFoldDB" id="A0A1H5WM41"/>
<dbReference type="InterPro" id="IPR011335">
    <property type="entry name" value="Restrct_endonuc-II-like"/>
</dbReference>
<dbReference type="EMBL" id="FNVD01000008">
    <property type="protein sequence ID" value="SEG00330.1"/>
    <property type="molecule type" value="Genomic_DNA"/>
</dbReference>
<name>A0A1H5WM41_9RHOB</name>
<dbReference type="OrthoDB" id="9812968at2"/>
<dbReference type="Pfam" id="PF02021">
    <property type="entry name" value="UPF0102"/>
    <property type="match status" value="1"/>
</dbReference>
<dbReference type="SUPFAM" id="SSF52980">
    <property type="entry name" value="Restriction endonuclease-like"/>
    <property type="match status" value="1"/>
</dbReference>
<sequence length="122" mass="13630">MTRSSAGRMAYHSGEAAERQIAQDYERRGFAVARRRWRVAGGEIDLITRNEEGIVFVEVKQARDISTAARRLSPRQMRRICASAAQFLDGEPDGQLTNVRFDVALVDRSGAFEIIENAFGLA</sequence>
<reference evidence="3 4" key="1">
    <citation type="submission" date="2016-10" db="EMBL/GenBank/DDBJ databases">
        <authorList>
            <person name="de Groot N.N."/>
        </authorList>
    </citation>
    <scope>NUCLEOTIDE SEQUENCE [LARGE SCALE GENOMIC DNA]</scope>
    <source>
        <strain evidence="3 4">DSM 23413</strain>
    </source>
</reference>
<dbReference type="InterPro" id="IPR011856">
    <property type="entry name" value="tRNA_endonuc-like_dom_sf"/>
</dbReference>
<keyword evidence="3" id="KW-0540">Nuclease</keyword>
<evidence type="ECO:0000256" key="1">
    <source>
        <dbReference type="ARBA" id="ARBA00006738"/>
    </source>
</evidence>
<evidence type="ECO:0000256" key="2">
    <source>
        <dbReference type="HAMAP-Rule" id="MF_00048"/>
    </source>
</evidence>
<dbReference type="GO" id="GO:0004519">
    <property type="term" value="F:endonuclease activity"/>
    <property type="evidence" value="ECO:0007669"/>
    <property type="project" value="UniProtKB-KW"/>
</dbReference>
<dbReference type="PANTHER" id="PTHR34039">
    <property type="entry name" value="UPF0102 PROTEIN YRAN"/>
    <property type="match status" value="1"/>
</dbReference>
<accession>A0A1H5WM41</accession>